<keyword evidence="1" id="KW-0677">Repeat</keyword>
<gene>
    <name evidence="4" type="ORF">HPB48_015753</name>
</gene>
<evidence type="ECO:0000259" key="3">
    <source>
        <dbReference type="PROSITE" id="PS50181"/>
    </source>
</evidence>
<evidence type="ECO:0000313" key="4">
    <source>
        <dbReference type="EMBL" id="KAH9382293.1"/>
    </source>
</evidence>
<evidence type="ECO:0000313" key="5">
    <source>
        <dbReference type="Proteomes" id="UP000821853"/>
    </source>
</evidence>
<dbReference type="InterPro" id="IPR011050">
    <property type="entry name" value="Pectin_lyase_fold/virulence"/>
</dbReference>
<dbReference type="OrthoDB" id="427974at2759"/>
<name>A0A9J6H3H9_HAELO</name>
<dbReference type="GO" id="GO:0042981">
    <property type="term" value="P:regulation of apoptotic process"/>
    <property type="evidence" value="ECO:0007669"/>
    <property type="project" value="TreeGrafter"/>
</dbReference>
<reference evidence="4 5" key="1">
    <citation type="journal article" date="2020" name="Cell">
        <title>Large-Scale Comparative Analyses of Tick Genomes Elucidate Their Genetic Diversity and Vector Capacities.</title>
        <authorList>
            <consortium name="Tick Genome and Microbiome Consortium (TIGMIC)"/>
            <person name="Jia N."/>
            <person name="Wang J."/>
            <person name="Shi W."/>
            <person name="Du L."/>
            <person name="Sun Y."/>
            <person name="Zhan W."/>
            <person name="Jiang J.F."/>
            <person name="Wang Q."/>
            <person name="Zhang B."/>
            <person name="Ji P."/>
            <person name="Bell-Sakyi L."/>
            <person name="Cui X.M."/>
            <person name="Yuan T.T."/>
            <person name="Jiang B.G."/>
            <person name="Yang W.F."/>
            <person name="Lam T.T."/>
            <person name="Chang Q.C."/>
            <person name="Ding S.J."/>
            <person name="Wang X.J."/>
            <person name="Zhu J.G."/>
            <person name="Ruan X.D."/>
            <person name="Zhao L."/>
            <person name="Wei J.T."/>
            <person name="Ye R.Z."/>
            <person name="Que T.C."/>
            <person name="Du C.H."/>
            <person name="Zhou Y.H."/>
            <person name="Cheng J.X."/>
            <person name="Dai P.F."/>
            <person name="Guo W.B."/>
            <person name="Han X.H."/>
            <person name="Huang E.J."/>
            <person name="Li L.F."/>
            <person name="Wei W."/>
            <person name="Gao Y.C."/>
            <person name="Liu J.Z."/>
            <person name="Shao H.Z."/>
            <person name="Wang X."/>
            <person name="Wang C.C."/>
            <person name="Yang T.C."/>
            <person name="Huo Q.B."/>
            <person name="Li W."/>
            <person name="Chen H.Y."/>
            <person name="Chen S.E."/>
            <person name="Zhou L.G."/>
            <person name="Ni X.B."/>
            <person name="Tian J.H."/>
            <person name="Sheng Y."/>
            <person name="Liu T."/>
            <person name="Pan Y.S."/>
            <person name="Xia L.Y."/>
            <person name="Li J."/>
            <person name="Zhao F."/>
            <person name="Cao W.C."/>
        </authorList>
    </citation>
    <scope>NUCLEOTIDE SEQUENCE [LARGE SCALE GENOMIC DNA]</scope>
    <source>
        <strain evidence="4">HaeL-2018</strain>
    </source>
</reference>
<dbReference type="GO" id="GO:0006511">
    <property type="term" value="P:ubiquitin-dependent protein catabolic process"/>
    <property type="evidence" value="ECO:0007669"/>
    <property type="project" value="TreeGrafter"/>
</dbReference>
<dbReference type="Proteomes" id="UP000821853">
    <property type="component" value="Chromosome 9"/>
</dbReference>
<feature type="region of interest" description="Disordered" evidence="2">
    <location>
        <begin position="418"/>
        <end position="453"/>
    </location>
</feature>
<dbReference type="SUPFAM" id="SSF81383">
    <property type="entry name" value="F-box domain"/>
    <property type="match status" value="1"/>
</dbReference>
<protein>
    <recommendedName>
        <fullName evidence="3">F-box domain-containing protein</fullName>
    </recommendedName>
</protein>
<feature type="compositionally biased region" description="Low complexity" evidence="2">
    <location>
        <begin position="35"/>
        <end position="48"/>
    </location>
</feature>
<dbReference type="EMBL" id="JABSTR010000011">
    <property type="protein sequence ID" value="KAH9382293.1"/>
    <property type="molecule type" value="Genomic_DNA"/>
</dbReference>
<dbReference type="InterPro" id="IPR051550">
    <property type="entry name" value="SCF-Subunits/Alg-Epimerases"/>
</dbReference>
<dbReference type="VEuPathDB" id="VectorBase:HLOH_043869"/>
<dbReference type="Pfam" id="PF13229">
    <property type="entry name" value="Beta_helix"/>
    <property type="match status" value="1"/>
</dbReference>
<dbReference type="Pfam" id="PF12937">
    <property type="entry name" value="F-box-like"/>
    <property type="match status" value="1"/>
</dbReference>
<sequence length="492" mass="54879">MFRITCDDGEPEDRHKDDGATTELGGVPTMEGDAQDASASAEMAAGRALEPPCEKRGKRPPQDVERDCWLPEKRQRRAPSSEVILPSGDENTAGSVGLLDIPEEVVVLMLSCLLERDLCRVAKVCRRLNEISNTPTLWKSLYQRALEYNLPLLHPAPDQFYFVFPDEAVSPNAWKERFRRLHRGNHVRPRYQEHIPGWSLTCTDKNVTALNLSRAVNQPVSFVHAGTYQEELITVDSSVALIGAAPGNVAEKVIIQRGKGSTVTFVEGARAAYLGYLTLNFKPRSPSPRRNRKRCCLQIIANCSPRGEHCIVHSTSEVDAAVCVIGQGAEPRLHWCAISDCPNAGLCLADYAKGTYEGNDISRNGLGGVWVSNYASPVMRRNRIHPCTGVGLYAFENGMGHFEANDTYDNSAAVVEGDAGRRAQGGAPRDPQRRDERRTRTRQRSVRGERDSRKQISCRLDNLQHKPHDTARRRLQMVWEWLARIIQEAGSY</sequence>
<dbReference type="InterPro" id="IPR012334">
    <property type="entry name" value="Pectin_lyas_fold"/>
</dbReference>
<dbReference type="PANTHER" id="PTHR22990:SF20">
    <property type="entry name" value="F-BOX ONLY PROTEIN 11"/>
    <property type="match status" value="1"/>
</dbReference>
<evidence type="ECO:0000256" key="2">
    <source>
        <dbReference type="SAM" id="MobiDB-lite"/>
    </source>
</evidence>
<organism evidence="4 5">
    <name type="scientific">Haemaphysalis longicornis</name>
    <name type="common">Bush tick</name>
    <dbReference type="NCBI Taxonomy" id="44386"/>
    <lineage>
        <taxon>Eukaryota</taxon>
        <taxon>Metazoa</taxon>
        <taxon>Ecdysozoa</taxon>
        <taxon>Arthropoda</taxon>
        <taxon>Chelicerata</taxon>
        <taxon>Arachnida</taxon>
        <taxon>Acari</taxon>
        <taxon>Parasitiformes</taxon>
        <taxon>Ixodida</taxon>
        <taxon>Ixodoidea</taxon>
        <taxon>Ixodidae</taxon>
        <taxon>Haemaphysalinae</taxon>
        <taxon>Haemaphysalis</taxon>
    </lineage>
</organism>
<dbReference type="InterPro" id="IPR039448">
    <property type="entry name" value="Beta_helix"/>
</dbReference>
<comment type="caution">
    <text evidence="4">The sequence shown here is derived from an EMBL/GenBank/DDBJ whole genome shotgun (WGS) entry which is preliminary data.</text>
</comment>
<dbReference type="InterPro" id="IPR001810">
    <property type="entry name" value="F-box_dom"/>
</dbReference>
<evidence type="ECO:0000256" key="1">
    <source>
        <dbReference type="ARBA" id="ARBA00022737"/>
    </source>
</evidence>
<accession>A0A9J6H3H9</accession>
<dbReference type="Gene3D" id="1.20.1280.50">
    <property type="match status" value="1"/>
</dbReference>
<dbReference type="AlphaFoldDB" id="A0A9J6H3H9"/>
<dbReference type="InterPro" id="IPR036047">
    <property type="entry name" value="F-box-like_dom_sf"/>
</dbReference>
<proteinExistence type="predicted"/>
<dbReference type="SUPFAM" id="SSF51126">
    <property type="entry name" value="Pectin lyase-like"/>
    <property type="match status" value="1"/>
</dbReference>
<dbReference type="PROSITE" id="PS50181">
    <property type="entry name" value="FBOX"/>
    <property type="match status" value="1"/>
</dbReference>
<feature type="compositionally biased region" description="Basic and acidic residues" evidence="2">
    <location>
        <begin position="52"/>
        <end position="66"/>
    </location>
</feature>
<feature type="region of interest" description="Disordered" evidence="2">
    <location>
        <begin position="1"/>
        <end position="66"/>
    </location>
</feature>
<dbReference type="PANTHER" id="PTHR22990">
    <property type="entry name" value="F-BOX ONLY PROTEIN"/>
    <property type="match status" value="1"/>
</dbReference>
<dbReference type="SMART" id="SM00256">
    <property type="entry name" value="FBOX"/>
    <property type="match status" value="1"/>
</dbReference>
<dbReference type="Gene3D" id="2.160.20.10">
    <property type="entry name" value="Single-stranded right-handed beta-helix, Pectin lyase-like"/>
    <property type="match status" value="1"/>
</dbReference>
<feature type="domain" description="F-box" evidence="3">
    <location>
        <begin position="95"/>
        <end position="141"/>
    </location>
</feature>
<keyword evidence="5" id="KW-1185">Reference proteome</keyword>